<dbReference type="AlphaFoldDB" id="A0A1I6GZQ6"/>
<dbReference type="GO" id="GO:0006935">
    <property type="term" value="P:chemotaxis"/>
    <property type="evidence" value="ECO:0007669"/>
    <property type="project" value="UniProtKB-ARBA"/>
</dbReference>
<evidence type="ECO:0000256" key="5">
    <source>
        <dbReference type="ARBA" id="ARBA00023224"/>
    </source>
</evidence>
<evidence type="ECO:0000256" key="1">
    <source>
        <dbReference type="ARBA" id="ARBA00004141"/>
    </source>
</evidence>
<dbReference type="FunFam" id="1.10.287.950:FF:000001">
    <property type="entry name" value="Methyl-accepting chemotaxis sensory transducer"/>
    <property type="match status" value="1"/>
</dbReference>
<dbReference type="SUPFAM" id="SSF58104">
    <property type="entry name" value="Methyl-accepting chemotaxis protein (MCP) signaling domain"/>
    <property type="match status" value="1"/>
</dbReference>
<feature type="transmembrane region" description="Helical" evidence="8">
    <location>
        <begin position="117"/>
        <end position="136"/>
    </location>
</feature>
<dbReference type="GO" id="GO:0007165">
    <property type="term" value="P:signal transduction"/>
    <property type="evidence" value="ECO:0007669"/>
    <property type="project" value="UniProtKB-KW"/>
</dbReference>
<feature type="domain" description="Methyl-accepting transducer" evidence="9">
    <location>
        <begin position="234"/>
        <end position="470"/>
    </location>
</feature>
<reference evidence="11" key="1">
    <citation type="submission" date="2016-10" db="EMBL/GenBank/DDBJ databases">
        <authorList>
            <person name="Varghese N."/>
            <person name="Submissions S."/>
        </authorList>
    </citation>
    <scope>NUCLEOTIDE SEQUENCE [LARGE SCALE GENOMIC DNA]</scope>
    <source>
        <strain evidence="11">CGMCC 1.6294</strain>
    </source>
</reference>
<comment type="subcellular location">
    <subcellularLocation>
        <location evidence="1">Membrane</location>
        <topology evidence="1">Multi-pass membrane protein</topology>
    </subcellularLocation>
</comment>
<evidence type="ECO:0000256" key="2">
    <source>
        <dbReference type="ARBA" id="ARBA00022692"/>
    </source>
</evidence>
<organism evidence="10 11">
    <name type="scientific">Marinobacter gudaonensis</name>
    <dbReference type="NCBI Taxonomy" id="375760"/>
    <lineage>
        <taxon>Bacteria</taxon>
        <taxon>Pseudomonadati</taxon>
        <taxon>Pseudomonadota</taxon>
        <taxon>Gammaproteobacteria</taxon>
        <taxon>Pseudomonadales</taxon>
        <taxon>Marinobacteraceae</taxon>
        <taxon>Marinobacter</taxon>
    </lineage>
</organism>
<proteinExistence type="inferred from homology"/>
<dbReference type="GO" id="GO:0016020">
    <property type="term" value="C:membrane"/>
    <property type="evidence" value="ECO:0007669"/>
    <property type="project" value="UniProtKB-SubCell"/>
</dbReference>
<evidence type="ECO:0000256" key="3">
    <source>
        <dbReference type="ARBA" id="ARBA00022989"/>
    </source>
</evidence>
<keyword evidence="3 8" id="KW-1133">Transmembrane helix</keyword>
<dbReference type="PANTHER" id="PTHR32089">
    <property type="entry name" value="METHYL-ACCEPTING CHEMOTAXIS PROTEIN MCPB"/>
    <property type="match status" value="1"/>
</dbReference>
<protein>
    <submittedName>
        <fullName evidence="10">Methyl-accepting chemotaxis protein</fullName>
    </submittedName>
</protein>
<dbReference type="Proteomes" id="UP000199290">
    <property type="component" value="Unassembled WGS sequence"/>
</dbReference>
<feature type="transmembrane region" description="Helical" evidence="8">
    <location>
        <begin position="70"/>
        <end position="88"/>
    </location>
</feature>
<evidence type="ECO:0000256" key="7">
    <source>
        <dbReference type="PROSITE-ProRule" id="PRU00284"/>
    </source>
</evidence>
<dbReference type="EMBL" id="FOYV01000001">
    <property type="protein sequence ID" value="SFR47669.1"/>
    <property type="molecule type" value="Genomic_DNA"/>
</dbReference>
<dbReference type="SMART" id="SM00283">
    <property type="entry name" value="MA"/>
    <property type="match status" value="1"/>
</dbReference>
<keyword evidence="5 7" id="KW-0807">Transducer</keyword>
<dbReference type="InterPro" id="IPR004089">
    <property type="entry name" value="MCPsignal_dom"/>
</dbReference>
<dbReference type="RefSeq" id="WP_091988665.1">
    <property type="nucleotide sequence ID" value="NZ_FOYV01000001.1"/>
</dbReference>
<name>A0A1I6GZQ6_9GAMM</name>
<feature type="transmembrane region" description="Helical" evidence="8">
    <location>
        <begin position="156"/>
        <end position="176"/>
    </location>
</feature>
<accession>A0A1I6GZQ6</accession>
<evidence type="ECO:0000256" key="4">
    <source>
        <dbReference type="ARBA" id="ARBA00023136"/>
    </source>
</evidence>
<dbReference type="PANTHER" id="PTHR32089:SF119">
    <property type="entry name" value="METHYL-ACCEPTING CHEMOTAXIS PROTEIN CTPL"/>
    <property type="match status" value="1"/>
</dbReference>
<dbReference type="Pfam" id="PF00015">
    <property type="entry name" value="MCPsignal"/>
    <property type="match status" value="1"/>
</dbReference>
<feature type="transmembrane region" description="Helical" evidence="8">
    <location>
        <begin position="45"/>
        <end position="63"/>
    </location>
</feature>
<dbReference type="PROSITE" id="PS50111">
    <property type="entry name" value="CHEMOTAXIS_TRANSDUC_2"/>
    <property type="match status" value="1"/>
</dbReference>
<dbReference type="Gene3D" id="1.10.287.950">
    <property type="entry name" value="Methyl-accepting chemotaxis protein"/>
    <property type="match status" value="1"/>
</dbReference>
<dbReference type="STRING" id="375760.SAMN04488073_1863"/>
<evidence type="ECO:0000256" key="8">
    <source>
        <dbReference type="SAM" id="Phobius"/>
    </source>
</evidence>
<evidence type="ECO:0000259" key="9">
    <source>
        <dbReference type="PROSITE" id="PS50111"/>
    </source>
</evidence>
<keyword evidence="2 8" id="KW-0812">Transmembrane</keyword>
<feature type="transmembrane region" description="Helical" evidence="8">
    <location>
        <begin position="21"/>
        <end position="39"/>
    </location>
</feature>
<gene>
    <name evidence="10" type="ORF">SAMN04488073_1863</name>
</gene>
<comment type="similarity">
    <text evidence="6">Belongs to the methyl-accepting chemotaxis (MCP) protein family.</text>
</comment>
<keyword evidence="4 8" id="KW-0472">Membrane</keyword>
<evidence type="ECO:0000313" key="10">
    <source>
        <dbReference type="EMBL" id="SFR47669.1"/>
    </source>
</evidence>
<evidence type="ECO:0000313" key="11">
    <source>
        <dbReference type="Proteomes" id="UP000199290"/>
    </source>
</evidence>
<evidence type="ECO:0000256" key="6">
    <source>
        <dbReference type="ARBA" id="ARBA00029447"/>
    </source>
</evidence>
<dbReference type="OrthoDB" id="2489132at2"/>
<sequence>MSSDRISHSYALEVRERTDRQMLLLLLAHIPVVGLLVPLGYDTALFAVMAALVVGAIGLMGFYTLRGSRALSCLNAVCLMLFSAVMIQAQLGRIEMHFHIFAALALVIIYRDWLPVVVAAATIAVHHLLITALQMNETSIGSMPVVVFNYGASWPTAFLHAAFVVFEAAILVFFALRMHSEQSQAMGIVDVVRQFDHDYDLTGRLAEDGESVTARSFNAMLDQFVGLVGRLRELSSRMRENADGLTSVSDTATRIASDQKVQTEQAADAMNEMSSSIQDVAGNAQMASDAADHASAAAARGGEAVVHASRLTEATNEALASSTAMVEQLGKKVVSIASVVGSINDISEQTNLLALNAAIEAARAGEQGRGFAVVADEVRTLSRRTHELTDAIRVTVGELKDLAEATTASMDMGRSRSAESTRAMKDMEVAMADVVAAIREVSQMNTQIASASEEQAATSAQINENIQSIANRNGDLVEEADRVREMALGLEHVTETLDELINRYRTGPD</sequence>
<keyword evidence="11" id="KW-1185">Reference proteome</keyword>